<keyword evidence="3" id="KW-1185">Reference proteome</keyword>
<dbReference type="RefSeq" id="WP_145228902.1">
    <property type="nucleotide sequence ID" value="NZ_CP036343.1"/>
</dbReference>
<evidence type="ECO:0000256" key="1">
    <source>
        <dbReference type="SAM" id="SignalP"/>
    </source>
</evidence>
<dbReference type="AlphaFoldDB" id="A0A517VFQ3"/>
<dbReference type="PROSITE" id="PS51257">
    <property type="entry name" value="PROKAR_LIPOPROTEIN"/>
    <property type="match status" value="1"/>
</dbReference>
<dbReference type="EMBL" id="CP036343">
    <property type="protein sequence ID" value="QDT91777.1"/>
    <property type="molecule type" value="Genomic_DNA"/>
</dbReference>
<dbReference type="OrthoDB" id="290285at2"/>
<dbReference type="Proteomes" id="UP000316855">
    <property type="component" value="Chromosome"/>
</dbReference>
<gene>
    <name evidence="2" type="ORF">Pan161_34400</name>
</gene>
<feature type="signal peptide" evidence="1">
    <location>
        <begin position="1"/>
        <end position="25"/>
    </location>
</feature>
<proteinExistence type="predicted"/>
<name>A0A517VFQ3_9PLAN</name>
<dbReference type="KEGG" id="gax:Pan161_34400"/>
<evidence type="ECO:0000313" key="2">
    <source>
        <dbReference type="EMBL" id="QDT91777.1"/>
    </source>
</evidence>
<reference evidence="2 3" key="1">
    <citation type="submission" date="2019-02" db="EMBL/GenBank/DDBJ databases">
        <title>Deep-cultivation of Planctomycetes and their phenomic and genomic characterization uncovers novel biology.</title>
        <authorList>
            <person name="Wiegand S."/>
            <person name="Jogler M."/>
            <person name="Boedeker C."/>
            <person name="Pinto D."/>
            <person name="Vollmers J."/>
            <person name="Rivas-Marin E."/>
            <person name="Kohn T."/>
            <person name="Peeters S.H."/>
            <person name="Heuer A."/>
            <person name="Rast P."/>
            <person name="Oberbeckmann S."/>
            <person name="Bunk B."/>
            <person name="Jeske O."/>
            <person name="Meyerdierks A."/>
            <person name="Storesund J.E."/>
            <person name="Kallscheuer N."/>
            <person name="Luecker S."/>
            <person name="Lage O.M."/>
            <person name="Pohl T."/>
            <person name="Merkel B.J."/>
            <person name="Hornburger P."/>
            <person name="Mueller R.-W."/>
            <person name="Bruemmer F."/>
            <person name="Labrenz M."/>
            <person name="Spormann A.M."/>
            <person name="Op den Camp H."/>
            <person name="Overmann J."/>
            <person name="Amann R."/>
            <person name="Jetten M.S.M."/>
            <person name="Mascher T."/>
            <person name="Medema M.H."/>
            <person name="Devos D.P."/>
            <person name="Kaster A.-K."/>
            <person name="Ovreas L."/>
            <person name="Rohde M."/>
            <person name="Galperin M.Y."/>
            <person name="Jogler C."/>
        </authorList>
    </citation>
    <scope>NUCLEOTIDE SEQUENCE [LARGE SCALE GENOMIC DNA]</scope>
    <source>
        <strain evidence="2 3">Pan161</strain>
    </source>
</reference>
<keyword evidence="1" id="KW-0732">Signal</keyword>
<accession>A0A517VFQ3</accession>
<evidence type="ECO:0000313" key="3">
    <source>
        <dbReference type="Proteomes" id="UP000316855"/>
    </source>
</evidence>
<organism evidence="2 3">
    <name type="scientific">Gimesia algae</name>
    <dbReference type="NCBI Taxonomy" id="2527971"/>
    <lineage>
        <taxon>Bacteria</taxon>
        <taxon>Pseudomonadati</taxon>
        <taxon>Planctomycetota</taxon>
        <taxon>Planctomycetia</taxon>
        <taxon>Planctomycetales</taxon>
        <taxon>Planctomycetaceae</taxon>
        <taxon>Gimesia</taxon>
    </lineage>
</organism>
<feature type="chain" id="PRO_5022096311" description="DUF4384 domain-containing protein" evidence="1">
    <location>
        <begin position="26"/>
        <end position="137"/>
    </location>
</feature>
<evidence type="ECO:0008006" key="4">
    <source>
        <dbReference type="Google" id="ProtNLM"/>
    </source>
</evidence>
<protein>
    <recommendedName>
        <fullName evidence="4">DUF4384 domain-containing protein</fullName>
    </recommendedName>
</protein>
<sequence length="137" mass="15323" precursor="true">MREMITTISSLIIIACCFCSFLASEEPDAGQNISGQISDLKVNSPQNEKPFSSSKLFKKVQAVELKDGVLVFVTIQEEGGLREHYFQVRNKNVILCNRGDVNMPLNSIKFEDDGSNTIIITIPPRYEVDLMEAMTSM</sequence>